<keyword evidence="2" id="KW-0812">Transmembrane</keyword>
<evidence type="ECO:0000256" key="5">
    <source>
        <dbReference type="ARBA" id="ARBA00023186"/>
    </source>
</evidence>
<dbReference type="FunFam" id="1.10.287.110:FF:000036">
    <property type="entry name" value="dnaJ homolog subfamily C member 25"/>
    <property type="match status" value="1"/>
</dbReference>
<sequence>MNAYSLFVSVGLIFALVCCFQVDAQIEGIYCGKENCYDVLGVTRDDDKKTIMSTYRKLARKLHPDRQRTEEDRKKSEETFPRIAQAYEILRDDEQRKEYDYMLDNPEEMYYHFYQYYKRKYSPKVDVRVVIVVIVTAFSIFQYYSQYTNYHDAVNTLSKQPRYRMQAKEIAKSEGLLDSDGPGGKRKRENGRKLTKEEVKEKEEEVIRGIIMRKMDIRGSYEKPSIMNVLWFQLLMLPIRVLQWIYWALRWIVLFGLLKREYGPAEKEYLIRRYMGLSALAWEHLPEQRREQLLAKELWIKAKYVVFAEEEAEKMRQQMAEDTKHKKMRRYLRRGGPGQITFGQEDVDMDFS</sequence>
<dbReference type="CDD" id="cd06257">
    <property type="entry name" value="DnaJ"/>
    <property type="match status" value="1"/>
</dbReference>
<comment type="subcellular location">
    <subcellularLocation>
        <location evidence="1">Membrane</location>
        <topology evidence="1">Multi-pass membrane protein</topology>
    </subcellularLocation>
</comment>
<evidence type="ECO:0000259" key="9">
    <source>
        <dbReference type="PROSITE" id="PS50076"/>
    </source>
</evidence>
<dbReference type="InterPro" id="IPR018253">
    <property type="entry name" value="DnaJ_domain_CS"/>
</dbReference>
<proteinExistence type="inferred from homology"/>
<dbReference type="SUPFAM" id="SSF46565">
    <property type="entry name" value="Chaperone J-domain"/>
    <property type="match status" value="1"/>
</dbReference>
<keyword evidence="10" id="KW-1185">Reference proteome</keyword>
<keyword evidence="5" id="KW-0143">Chaperone</keyword>
<evidence type="ECO:0000313" key="11">
    <source>
        <dbReference type="WBParaSite" id="maker-uti_cns_0000402-snap-gene-0.15-mRNA-1"/>
    </source>
</evidence>
<evidence type="ECO:0000256" key="4">
    <source>
        <dbReference type="ARBA" id="ARBA00023136"/>
    </source>
</evidence>
<evidence type="ECO:0000256" key="6">
    <source>
        <dbReference type="ARBA" id="ARBA00024193"/>
    </source>
</evidence>
<dbReference type="Proteomes" id="UP000095280">
    <property type="component" value="Unplaced"/>
</dbReference>
<evidence type="ECO:0000313" key="10">
    <source>
        <dbReference type="Proteomes" id="UP000095280"/>
    </source>
</evidence>
<name>A0A1I8G191_9PLAT</name>
<evidence type="ECO:0000256" key="7">
    <source>
        <dbReference type="SAM" id="MobiDB-lite"/>
    </source>
</evidence>
<dbReference type="GO" id="GO:0006457">
    <property type="term" value="P:protein folding"/>
    <property type="evidence" value="ECO:0007669"/>
    <property type="project" value="InterPro"/>
</dbReference>
<organism evidence="10 12">
    <name type="scientific">Macrostomum lignano</name>
    <dbReference type="NCBI Taxonomy" id="282301"/>
    <lineage>
        <taxon>Eukaryota</taxon>
        <taxon>Metazoa</taxon>
        <taxon>Spiralia</taxon>
        <taxon>Lophotrochozoa</taxon>
        <taxon>Platyhelminthes</taxon>
        <taxon>Rhabditophora</taxon>
        <taxon>Macrostomorpha</taxon>
        <taxon>Macrostomida</taxon>
        <taxon>Macrostomidae</taxon>
        <taxon>Macrostomum</taxon>
    </lineage>
</organism>
<dbReference type="PROSITE" id="PS00636">
    <property type="entry name" value="DNAJ_1"/>
    <property type="match status" value="1"/>
</dbReference>
<comment type="similarity">
    <text evidence="6">Belongs to the DNAJC25 family.</text>
</comment>
<dbReference type="PANTHER" id="PTHR44176">
    <property type="entry name" value="DNAJ HOMOLOG SUBFAMILY C MEMBER 25"/>
    <property type="match status" value="1"/>
</dbReference>
<dbReference type="GO" id="GO:0005789">
    <property type="term" value="C:endoplasmic reticulum membrane"/>
    <property type="evidence" value="ECO:0007669"/>
    <property type="project" value="TreeGrafter"/>
</dbReference>
<evidence type="ECO:0000256" key="1">
    <source>
        <dbReference type="ARBA" id="ARBA00004141"/>
    </source>
</evidence>
<dbReference type="WBParaSite" id="maker-uti_cns_0000481-snap-gene-0.12-mRNA-1">
    <property type="protein sequence ID" value="maker-uti_cns_0000481-snap-gene-0.12-mRNA-1"/>
    <property type="gene ID" value="maker-uti_cns_0000481-snap-gene-0.12"/>
</dbReference>
<dbReference type="InterPro" id="IPR036869">
    <property type="entry name" value="J_dom_sf"/>
</dbReference>
<keyword evidence="4" id="KW-0472">Membrane</keyword>
<keyword evidence="8" id="KW-0732">Signal</keyword>
<keyword evidence="3" id="KW-1133">Transmembrane helix</keyword>
<feature type="region of interest" description="Disordered" evidence="7">
    <location>
        <begin position="175"/>
        <end position="194"/>
    </location>
</feature>
<accession>A0A1I8G191</accession>
<evidence type="ECO:0000256" key="2">
    <source>
        <dbReference type="ARBA" id="ARBA00022692"/>
    </source>
</evidence>
<dbReference type="WBParaSite" id="maker-uti_cns_0000402-snap-gene-0.15-mRNA-1">
    <property type="protein sequence ID" value="maker-uti_cns_0000402-snap-gene-0.15-mRNA-1"/>
    <property type="gene ID" value="maker-uti_cns_0000402-snap-gene-0.15"/>
</dbReference>
<evidence type="ECO:0000256" key="8">
    <source>
        <dbReference type="SAM" id="SignalP"/>
    </source>
</evidence>
<feature type="chain" id="PRO_5009845585" evidence="8">
    <location>
        <begin position="25"/>
        <end position="352"/>
    </location>
</feature>
<dbReference type="SMART" id="SM00271">
    <property type="entry name" value="DnaJ"/>
    <property type="match status" value="1"/>
</dbReference>
<feature type="domain" description="J" evidence="9">
    <location>
        <begin position="35"/>
        <end position="103"/>
    </location>
</feature>
<evidence type="ECO:0000313" key="12">
    <source>
        <dbReference type="WBParaSite" id="maker-uti_cns_0000481-snap-gene-0.12-mRNA-1"/>
    </source>
</evidence>
<evidence type="ECO:0000256" key="3">
    <source>
        <dbReference type="ARBA" id="ARBA00022989"/>
    </source>
</evidence>
<dbReference type="Pfam" id="PF00226">
    <property type="entry name" value="DnaJ"/>
    <property type="match status" value="1"/>
</dbReference>
<dbReference type="InterPro" id="IPR044632">
    <property type="entry name" value="DNAJC25-like"/>
</dbReference>
<reference evidence="11 12" key="1">
    <citation type="submission" date="2016-11" db="UniProtKB">
        <authorList>
            <consortium name="WormBaseParasite"/>
        </authorList>
    </citation>
    <scope>IDENTIFICATION</scope>
</reference>
<protein>
    <submittedName>
        <fullName evidence="11 12">J domain-containing protein</fullName>
    </submittedName>
</protein>
<dbReference type="Gene3D" id="1.10.287.110">
    <property type="entry name" value="DnaJ domain"/>
    <property type="match status" value="1"/>
</dbReference>
<dbReference type="InterPro" id="IPR001623">
    <property type="entry name" value="DnaJ_domain"/>
</dbReference>
<feature type="signal peptide" evidence="8">
    <location>
        <begin position="1"/>
        <end position="24"/>
    </location>
</feature>
<dbReference type="PANTHER" id="PTHR44176:SF1">
    <property type="entry name" value="DNAJ HOMOLOG SUBFAMILY C MEMBER 25"/>
    <property type="match status" value="1"/>
</dbReference>
<dbReference type="AlphaFoldDB" id="A0A1I8G191"/>
<dbReference type="PROSITE" id="PS50076">
    <property type="entry name" value="DNAJ_2"/>
    <property type="match status" value="1"/>
</dbReference>
<dbReference type="WBParaSite" id="maker-uti_cns_0045402-snap-gene-2.20-mRNA-1">
    <property type="protein sequence ID" value="maker-uti_cns_0045402-snap-gene-2.20-mRNA-1"/>
    <property type="gene ID" value="maker-uti_cns_0045402-snap-gene-2.20"/>
</dbReference>
<dbReference type="PRINTS" id="PR00625">
    <property type="entry name" value="JDOMAIN"/>
</dbReference>